<organism evidence="3 4">
    <name type="scientific">Nitrobacter hamburgensis (strain DSM 10229 / NCIMB 13809 / X14)</name>
    <dbReference type="NCBI Taxonomy" id="323097"/>
    <lineage>
        <taxon>Bacteria</taxon>
        <taxon>Pseudomonadati</taxon>
        <taxon>Pseudomonadota</taxon>
        <taxon>Alphaproteobacteria</taxon>
        <taxon>Hyphomicrobiales</taxon>
        <taxon>Nitrobacteraceae</taxon>
        <taxon>Nitrobacter</taxon>
    </lineage>
</organism>
<dbReference type="AlphaFoldDB" id="Q1QJJ9"/>
<sequence length="326" mass="35028">MRGTLAALCGATILVSMAMPSFAANEDRGIGHAATGPAFDLPADMSVARQEVSISLHSVRLTYVFKSPRRQTVHFSFAMPAMPVDADPDIVALGENSVAAGLTADTQPPNYLNLSVRVNGKPLTPAGHGHALLDGKDVTRPLLDAGVPLLSGPDGEPSWRHLSPEVQTRLEASGLINNDTAQWTYQASFEWDQSFEPGETRVEISYAPASEYLSDIGSSVDPGGSATRAYCINDALRRAFLRKPSYELYSVTHLVSLPGGWRGPVGHYRLTVDKGAAVNLVAFCPLAAKKIAPTTFEWTARDFTPERQLGVLFFVDPDATSSSTQK</sequence>
<protein>
    <recommendedName>
        <fullName evidence="2">DUF4424 domain-containing protein</fullName>
    </recommendedName>
</protein>
<dbReference type="Gene3D" id="2.60.40.3680">
    <property type="match status" value="1"/>
</dbReference>
<feature type="domain" description="DUF4424" evidence="2">
    <location>
        <begin position="26"/>
        <end position="312"/>
    </location>
</feature>
<dbReference type="HOGENOM" id="CLU_821050_0_0_5"/>
<dbReference type="OrthoDB" id="7299818at2"/>
<gene>
    <name evidence="3" type="ordered locus">Nham_2827</name>
</gene>
<evidence type="ECO:0000259" key="2">
    <source>
        <dbReference type="Pfam" id="PF14415"/>
    </source>
</evidence>
<dbReference type="Pfam" id="PF14415">
    <property type="entry name" value="DUF4424"/>
    <property type="match status" value="1"/>
</dbReference>
<evidence type="ECO:0000313" key="3">
    <source>
        <dbReference type="EMBL" id="ABE63598.1"/>
    </source>
</evidence>
<keyword evidence="4" id="KW-1185">Reference proteome</keyword>
<dbReference type="InterPro" id="IPR025538">
    <property type="entry name" value="DUF4424"/>
</dbReference>
<dbReference type="Proteomes" id="UP000001953">
    <property type="component" value="Chromosome"/>
</dbReference>
<name>Q1QJJ9_NITHX</name>
<keyword evidence="1" id="KW-0732">Signal</keyword>
<feature type="chain" id="PRO_5004196148" description="DUF4424 domain-containing protein" evidence="1">
    <location>
        <begin position="24"/>
        <end position="326"/>
    </location>
</feature>
<proteinExistence type="predicted"/>
<evidence type="ECO:0000313" key="4">
    <source>
        <dbReference type="Proteomes" id="UP000001953"/>
    </source>
</evidence>
<reference evidence="3 4" key="1">
    <citation type="submission" date="2006-03" db="EMBL/GenBank/DDBJ databases">
        <title>Complete sequence of chromosome of Nitrobacter hamburgensis X14.</title>
        <authorList>
            <consortium name="US DOE Joint Genome Institute"/>
            <person name="Copeland A."/>
            <person name="Lucas S."/>
            <person name="Lapidus A."/>
            <person name="Barry K."/>
            <person name="Detter J.C."/>
            <person name="Glavina del Rio T."/>
            <person name="Hammon N."/>
            <person name="Israni S."/>
            <person name="Dalin E."/>
            <person name="Tice H."/>
            <person name="Pitluck S."/>
            <person name="Chain P."/>
            <person name="Malfatti S."/>
            <person name="Shin M."/>
            <person name="Vergez L."/>
            <person name="Schmutz J."/>
            <person name="Larimer F."/>
            <person name="Land M."/>
            <person name="Hauser L."/>
            <person name="Kyrpides N."/>
            <person name="Ivanova N."/>
            <person name="Ward B."/>
            <person name="Arp D."/>
            <person name="Klotz M."/>
            <person name="Stein L."/>
            <person name="O'Mullan G."/>
            <person name="Starkenburg S."/>
            <person name="Sayavedra L."/>
            <person name="Poret-Peterson A.T."/>
            <person name="Gentry M.E."/>
            <person name="Bruce D."/>
            <person name="Richardson P."/>
        </authorList>
    </citation>
    <scope>NUCLEOTIDE SEQUENCE [LARGE SCALE GENOMIC DNA]</scope>
    <source>
        <strain evidence="4">DSM 10229 / NCIMB 13809 / X14</strain>
    </source>
</reference>
<dbReference type="RefSeq" id="WP_011511264.1">
    <property type="nucleotide sequence ID" value="NC_007964.1"/>
</dbReference>
<evidence type="ECO:0000256" key="1">
    <source>
        <dbReference type="SAM" id="SignalP"/>
    </source>
</evidence>
<feature type="signal peptide" evidence="1">
    <location>
        <begin position="1"/>
        <end position="23"/>
    </location>
</feature>
<accession>Q1QJJ9</accession>
<dbReference type="EMBL" id="CP000319">
    <property type="protein sequence ID" value="ABE63598.1"/>
    <property type="molecule type" value="Genomic_DNA"/>
</dbReference>
<dbReference type="KEGG" id="nha:Nham_2827"/>
<dbReference type="STRING" id="323097.Nham_2827"/>
<dbReference type="eggNOG" id="COG3693">
    <property type="taxonomic scope" value="Bacteria"/>
</dbReference>